<reference evidence="2 3" key="1">
    <citation type="submission" date="2015-11" db="EMBL/GenBank/DDBJ databases">
        <authorList>
            <person name="Varghese N."/>
        </authorList>
    </citation>
    <scope>NUCLEOTIDE SEQUENCE [LARGE SCALE GENOMIC DNA]</scope>
    <source>
        <strain evidence="2 3">JGI-25</strain>
    </source>
</reference>
<feature type="coiled-coil region" evidence="1">
    <location>
        <begin position="34"/>
        <end position="91"/>
    </location>
</feature>
<name>A0A916LL70_KRYT1</name>
<organism evidence="2 3">
    <name type="scientific">Kryptobacter tengchongensis</name>
    <dbReference type="NCBI Taxonomy" id="1643429"/>
    <lineage>
        <taxon>Bacteria</taxon>
        <taxon>Pseudomonadati</taxon>
        <taxon>Candidatus Kryptoniota</taxon>
        <taxon>Candidatus Kryptobacter</taxon>
    </lineage>
</organism>
<comment type="caution">
    <text evidence="2">The sequence shown here is derived from an EMBL/GenBank/DDBJ whole genome shotgun (WGS) entry which is preliminary data.</text>
</comment>
<evidence type="ECO:0000256" key="1">
    <source>
        <dbReference type="SAM" id="Coils"/>
    </source>
</evidence>
<accession>A0A916LL70</accession>
<keyword evidence="1" id="KW-0175">Coiled coil</keyword>
<proteinExistence type="predicted"/>
<gene>
    <name evidence="2" type="ORF">JGI25_01650</name>
</gene>
<dbReference type="EMBL" id="CZVV01000187">
    <property type="protein sequence ID" value="CUT05784.1"/>
    <property type="molecule type" value="Genomic_DNA"/>
</dbReference>
<dbReference type="AlphaFoldDB" id="A0A916LL70"/>
<dbReference type="RefSeq" id="WP_072264268.1">
    <property type="nucleotide sequence ID" value="NZ_CZVV01000187.1"/>
</dbReference>
<sequence>MKSFDADVFLGIVNGQLSMSLNSSLDKQLSSGFREAVGKEIEQLKNEAESMARAKLEEIRREFELKIDEKIKELTNKADEYKNIVTLVENLREQKLKELDQEIKKRGTKILENILRK</sequence>
<evidence type="ECO:0000313" key="3">
    <source>
        <dbReference type="Proteomes" id="UP000243105"/>
    </source>
</evidence>
<evidence type="ECO:0000313" key="2">
    <source>
        <dbReference type="EMBL" id="CUT05784.1"/>
    </source>
</evidence>
<protein>
    <submittedName>
        <fullName evidence="2">Uncharacterized protein</fullName>
    </submittedName>
</protein>
<dbReference type="Proteomes" id="UP000243105">
    <property type="component" value="Unassembled WGS sequence"/>
</dbReference>